<protein>
    <submittedName>
        <fullName evidence="6">3102_t:CDS:1</fullName>
    </submittedName>
</protein>
<dbReference type="Proteomes" id="UP000789572">
    <property type="component" value="Unassembled WGS sequence"/>
</dbReference>
<keyword evidence="2 5" id="KW-0812">Transmembrane</keyword>
<sequence length="135" mass="14808">MADTETTWLSFIVGILVSVIASIMNAAGLNLLNLDHIKNSEQPAERQRNECGRPLWHVGLYLYVLSQLFGSTIALYFLKAQWVAPLGSVALIFNFVFARVLVGTRITKKDIIGTLVVIVSVVWIVVFGGQGSDDS</sequence>
<keyword evidence="3 5" id="KW-1133">Transmembrane helix</keyword>
<evidence type="ECO:0000256" key="2">
    <source>
        <dbReference type="ARBA" id="ARBA00022692"/>
    </source>
</evidence>
<feature type="transmembrane region" description="Helical" evidence="5">
    <location>
        <begin position="111"/>
        <end position="129"/>
    </location>
</feature>
<feature type="transmembrane region" description="Helical" evidence="5">
    <location>
        <begin position="82"/>
        <end position="102"/>
    </location>
</feature>
<name>A0A9N9C3Q7_9GLOM</name>
<dbReference type="InterPro" id="IPR008521">
    <property type="entry name" value="Mg_trans_NIPA"/>
</dbReference>
<dbReference type="InterPro" id="IPR037185">
    <property type="entry name" value="EmrE-like"/>
</dbReference>
<dbReference type="GO" id="GO:0015095">
    <property type="term" value="F:magnesium ion transmembrane transporter activity"/>
    <property type="evidence" value="ECO:0007669"/>
    <property type="project" value="InterPro"/>
</dbReference>
<dbReference type="SUPFAM" id="SSF103481">
    <property type="entry name" value="Multidrug resistance efflux transporter EmrE"/>
    <property type="match status" value="1"/>
</dbReference>
<keyword evidence="7" id="KW-1185">Reference proteome</keyword>
<dbReference type="EMBL" id="CAJVPJ010001354">
    <property type="protein sequence ID" value="CAG8587733.1"/>
    <property type="molecule type" value="Genomic_DNA"/>
</dbReference>
<dbReference type="GO" id="GO:0016020">
    <property type="term" value="C:membrane"/>
    <property type="evidence" value="ECO:0007669"/>
    <property type="project" value="UniProtKB-SubCell"/>
</dbReference>
<feature type="transmembrane region" description="Helical" evidence="5">
    <location>
        <begin position="55"/>
        <end position="76"/>
    </location>
</feature>
<reference evidence="6" key="1">
    <citation type="submission" date="2021-06" db="EMBL/GenBank/DDBJ databases">
        <authorList>
            <person name="Kallberg Y."/>
            <person name="Tangrot J."/>
            <person name="Rosling A."/>
        </authorList>
    </citation>
    <scope>NUCLEOTIDE SEQUENCE</scope>
    <source>
        <strain evidence="6">IA702</strain>
    </source>
</reference>
<evidence type="ECO:0000313" key="6">
    <source>
        <dbReference type="EMBL" id="CAG8587733.1"/>
    </source>
</evidence>
<evidence type="ECO:0000256" key="3">
    <source>
        <dbReference type="ARBA" id="ARBA00022989"/>
    </source>
</evidence>
<gene>
    <name evidence="6" type="ORF">POCULU_LOCUS6812</name>
</gene>
<comment type="caution">
    <text evidence="6">The sequence shown here is derived from an EMBL/GenBank/DDBJ whole genome shotgun (WGS) entry which is preliminary data.</text>
</comment>
<proteinExistence type="predicted"/>
<evidence type="ECO:0000256" key="1">
    <source>
        <dbReference type="ARBA" id="ARBA00004141"/>
    </source>
</evidence>
<organism evidence="6 7">
    <name type="scientific">Paraglomus occultum</name>
    <dbReference type="NCBI Taxonomy" id="144539"/>
    <lineage>
        <taxon>Eukaryota</taxon>
        <taxon>Fungi</taxon>
        <taxon>Fungi incertae sedis</taxon>
        <taxon>Mucoromycota</taxon>
        <taxon>Glomeromycotina</taxon>
        <taxon>Glomeromycetes</taxon>
        <taxon>Paraglomerales</taxon>
        <taxon>Paraglomeraceae</taxon>
        <taxon>Paraglomus</taxon>
    </lineage>
</organism>
<keyword evidence="4 5" id="KW-0472">Membrane</keyword>
<evidence type="ECO:0000256" key="4">
    <source>
        <dbReference type="ARBA" id="ARBA00023136"/>
    </source>
</evidence>
<comment type="subcellular location">
    <subcellularLocation>
        <location evidence="1">Membrane</location>
        <topology evidence="1">Multi-pass membrane protein</topology>
    </subcellularLocation>
</comment>
<dbReference type="AlphaFoldDB" id="A0A9N9C3Q7"/>
<accession>A0A9N9C3Q7</accession>
<dbReference type="PANTHER" id="PTHR12570:SF82">
    <property type="entry name" value="NIPA-LIKE PROTEIN 3"/>
    <property type="match status" value="1"/>
</dbReference>
<dbReference type="Pfam" id="PF05653">
    <property type="entry name" value="Mg_trans_NIPA"/>
    <property type="match status" value="1"/>
</dbReference>
<dbReference type="OrthoDB" id="165382at2759"/>
<feature type="transmembrane region" description="Helical" evidence="5">
    <location>
        <begin position="6"/>
        <end position="34"/>
    </location>
</feature>
<feature type="non-terminal residue" evidence="6">
    <location>
        <position position="1"/>
    </location>
</feature>
<evidence type="ECO:0000313" key="7">
    <source>
        <dbReference type="Proteomes" id="UP000789572"/>
    </source>
</evidence>
<evidence type="ECO:0000256" key="5">
    <source>
        <dbReference type="SAM" id="Phobius"/>
    </source>
</evidence>
<dbReference type="PANTHER" id="PTHR12570">
    <property type="match status" value="1"/>
</dbReference>